<dbReference type="Proteomes" id="UP000001976">
    <property type="component" value="Plasmid pSymB"/>
</dbReference>
<dbReference type="EMBL" id="AL591985">
    <property type="protein sequence ID" value="CAC49592.1"/>
    <property type="molecule type" value="Genomic_DNA"/>
</dbReference>
<evidence type="ECO:0000313" key="3">
    <source>
        <dbReference type="Proteomes" id="UP000001976"/>
    </source>
</evidence>
<feature type="transmembrane region" description="Helical" evidence="1">
    <location>
        <begin position="67"/>
        <end position="87"/>
    </location>
</feature>
<dbReference type="EnsemblBacteria" id="CAC49592">
    <property type="protein sequence ID" value="CAC49592"/>
    <property type="gene ID" value="SM_b20898"/>
</dbReference>
<evidence type="ECO:0000313" key="2">
    <source>
        <dbReference type="EMBL" id="CAC49592.1"/>
    </source>
</evidence>
<evidence type="ECO:0008006" key="4">
    <source>
        <dbReference type="Google" id="ProtNLM"/>
    </source>
</evidence>
<keyword evidence="3" id="KW-1185">Reference proteome</keyword>
<dbReference type="KEGG" id="sme:SM_b20898"/>
<name>Q92UE0_RHIME</name>
<dbReference type="HOGENOM" id="CLU_1873783_0_0_5"/>
<dbReference type="PATRIC" id="fig|266834.11.peg.6119"/>
<keyword evidence="1" id="KW-1133">Transmembrane helix</keyword>
<keyword evidence="2" id="KW-0614">Plasmid</keyword>
<organism evidence="2 3">
    <name type="scientific">Rhizobium meliloti (strain 1021)</name>
    <name type="common">Ensifer meliloti</name>
    <name type="synonym">Sinorhizobium meliloti</name>
    <dbReference type="NCBI Taxonomy" id="266834"/>
    <lineage>
        <taxon>Bacteria</taxon>
        <taxon>Pseudomonadati</taxon>
        <taxon>Pseudomonadota</taxon>
        <taxon>Alphaproteobacteria</taxon>
        <taxon>Hyphomicrobiales</taxon>
        <taxon>Rhizobiaceae</taxon>
        <taxon>Sinorhizobium/Ensifer group</taxon>
        <taxon>Sinorhizobium</taxon>
    </lineage>
</organism>
<dbReference type="eggNOG" id="ENOG5033CHP">
    <property type="taxonomic scope" value="Bacteria"/>
</dbReference>
<accession>Q92UE0</accession>
<evidence type="ECO:0000256" key="1">
    <source>
        <dbReference type="SAM" id="Phobius"/>
    </source>
</evidence>
<keyword evidence="1" id="KW-0812">Transmembrane</keyword>
<gene>
    <name evidence="2" type="ORF">SM_b20898</name>
</gene>
<geneLocation type="plasmid" evidence="2 3">
    <name>pSymB</name>
</geneLocation>
<protein>
    <recommendedName>
        <fullName evidence="4">DUF3329 domain-containing protein</fullName>
    </recommendedName>
</protein>
<sequence>MSQKKTFQHPTTYKKICARRTFQKWPNASNRQDVPATYLQKYAVDELAISLPRGTRMIKFIDPDHPFYRPLWIRLLIILFCAVWTAVEFYGGQVMWGTIFLVVTAYAGASLLVFYRPKEESQSKGETTGDTTDGTN</sequence>
<dbReference type="PIR" id="H95990">
    <property type="entry name" value="H95990"/>
</dbReference>
<dbReference type="OrthoDB" id="7362327at2"/>
<dbReference type="AlphaFoldDB" id="Q92UE0"/>
<reference evidence="2 3" key="1">
    <citation type="journal article" date="2001" name="Proc. Natl. Acad. Sci. U.S.A.">
        <title>The complete sequence of the 1,683-kb pSymB megaplasmid from the N2-fixing endosymbiont Sinorhizobium meliloti.</title>
        <authorList>
            <person name="Finan T.M."/>
            <person name="Weidner S."/>
            <person name="Wong K."/>
            <person name="Buhrmester J."/>
            <person name="Chain P."/>
            <person name="Vorholter F.J."/>
            <person name="Hernandez-Lucas I."/>
            <person name="Becker A."/>
            <person name="Cowie A."/>
            <person name="Gouzy J."/>
            <person name="Golding B."/>
            <person name="Puhler A."/>
        </authorList>
    </citation>
    <scope>NUCLEOTIDE SEQUENCE [LARGE SCALE GENOMIC DNA]</scope>
    <source>
        <strain evidence="2 3">1021</strain>
        <plasmid evidence="3">Plasmid pSymB</plasmid>
    </source>
</reference>
<proteinExistence type="predicted"/>
<feature type="transmembrane region" description="Helical" evidence="1">
    <location>
        <begin position="93"/>
        <end position="115"/>
    </location>
</feature>
<keyword evidence="1" id="KW-0472">Membrane</keyword>
<reference evidence="3" key="2">
    <citation type="journal article" date="2001" name="Science">
        <title>The composite genome of the legume symbiont Sinorhizobium meliloti.</title>
        <authorList>
            <person name="Galibert F."/>
            <person name="Finan T.M."/>
            <person name="Long S.R."/>
            <person name="Puehler A."/>
            <person name="Abola P."/>
            <person name="Ampe F."/>
            <person name="Barloy-Hubler F."/>
            <person name="Barnett M.J."/>
            <person name="Becker A."/>
            <person name="Boistard P."/>
            <person name="Bothe G."/>
            <person name="Boutry M."/>
            <person name="Bowser L."/>
            <person name="Buhrmester J."/>
            <person name="Cadieu E."/>
            <person name="Capela D."/>
            <person name="Chain P."/>
            <person name="Cowie A."/>
            <person name="Davis R.W."/>
            <person name="Dreano S."/>
            <person name="Federspiel N.A."/>
            <person name="Fisher R.F."/>
            <person name="Gloux S."/>
            <person name="Godrie T."/>
            <person name="Goffeau A."/>
            <person name="Golding B."/>
            <person name="Gouzy J."/>
            <person name="Gurjal M."/>
            <person name="Hernandez-Lucas I."/>
            <person name="Hong A."/>
            <person name="Huizar L."/>
            <person name="Hyman R.W."/>
            <person name="Jones T."/>
            <person name="Kahn D."/>
            <person name="Kahn M.L."/>
            <person name="Kalman S."/>
            <person name="Keating D.H."/>
            <person name="Kiss E."/>
            <person name="Komp C."/>
            <person name="Lelaure V."/>
            <person name="Masuy D."/>
            <person name="Palm C."/>
            <person name="Peck M.C."/>
            <person name="Pohl T.M."/>
            <person name="Portetelle D."/>
            <person name="Purnelle B."/>
            <person name="Ramsperger U."/>
            <person name="Surzycki R."/>
            <person name="Thebault P."/>
            <person name="Vandenbol M."/>
            <person name="Vorhoelter F.J."/>
            <person name="Weidner S."/>
            <person name="Wells D.H."/>
            <person name="Wong K."/>
            <person name="Yeh K.-C."/>
            <person name="Batut J."/>
        </authorList>
    </citation>
    <scope>NUCLEOTIDE SEQUENCE [LARGE SCALE GENOMIC DNA]</scope>
    <source>
        <strain evidence="3">1021</strain>
        <plasmid evidence="3">Plasmid pSymB</plasmid>
    </source>
</reference>